<dbReference type="OrthoDB" id="2084094at2"/>
<dbReference type="InterPro" id="IPR024485">
    <property type="entry name" value="DUF2680"/>
</dbReference>
<evidence type="ECO:0000313" key="4">
    <source>
        <dbReference type="Proteomes" id="UP000463470"/>
    </source>
</evidence>
<protein>
    <submittedName>
        <fullName evidence="3">DUF2680 domain-containing protein</fullName>
    </submittedName>
</protein>
<dbReference type="EMBL" id="WXEY01000019">
    <property type="protein sequence ID" value="MZP30828.1"/>
    <property type="molecule type" value="Genomic_DNA"/>
</dbReference>
<name>A0A845LAW6_9FIRM</name>
<dbReference type="AlphaFoldDB" id="A0A845LAW6"/>
<keyword evidence="4" id="KW-1185">Reference proteome</keyword>
<feature type="signal peptide" evidence="2">
    <location>
        <begin position="1"/>
        <end position="31"/>
    </location>
</feature>
<dbReference type="RefSeq" id="WP_161259349.1">
    <property type="nucleotide sequence ID" value="NZ_WXEY01000019.1"/>
</dbReference>
<keyword evidence="2" id="KW-0732">Signal</keyword>
<evidence type="ECO:0000313" key="3">
    <source>
        <dbReference type="EMBL" id="MZP30828.1"/>
    </source>
</evidence>
<comment type="caution">
    <text evidence="3">The sequence shown here is derived from an EMBL/GenBank/DDBJ whole genome shotgun (WGS) entry which is preliminary data.</text>
</comment>
<evidence type="ECO:0000256" key="2">
    <source>
        <dbReference type="SAM" id="SignalP"/>
    </source>
</evidence>
<organism evidence="3 4">
    <name type="scientific">Heliomicrobium undosum</name>
    <dbReference type="NCBI Taxonomy" id="121734"/>
    <lineage>
        <taxon>Bacteria</taxon>
        <taxon>Bacillati</taxon>
        <taxon>Bacillota</taxon>
        <taxon>Clostridia</taxon>
        <taxon>Eubacteriales</taxon>
        <taxon>Heliobacteriaceae</taxon>
        <taxon>Heliomicrobium</taxon>
    </lineage>
</organism>
<sequence length="152" mass="15771">MEKTWANLKNKWIIAGLAGTLIMSAAGVALAALTTEQTNEVTALRTQMHGLRKQMVQKYADYGQITPEQAKTITDQMDSRFLTRLQQGFTDRVPGQNCRLIDGSATPGGQGQFGKNGAAGQGFGKGTGRGPGARGAGQGLGIGGGQGFGSGQ</sequence>
<proteinExistence type="predicted"/>
<dbReference type="Pfam" id="PF10925">
    <property type="entry name" value="DUF2680"/>
    <property type="match status" value="1"/>
</dbReference>
<feature type="compositionally biased region" description="Gly residues" evidence="1">
    <location>
        <begin position="106"/>
        <end position="152"/>
    </location>
</feature>
<accession>A0A845LAW6</accession>
<feature type="chain" id="PRO_5032420877" evidence="2">
    <location>
        <begin position="32"/>
        <end position="152"/>
    </location>
</feature>
<evidence type="ECO:0000256" key="1">
    <source>
        <dbReference type="SAM" id="MobiDB-lite"/>
    </source>
</evidence>
<feature type="region of interest" description="Disordered" evidence="1">
    <location>
        <begin position="100"/>
        <end position="152"/>
    </location>
</feature>
<dbReference type="Proteomes" id="UP000463470">
    <property type="component" value="Unassembled WGS sequence"/>
</dbReference>
<gene>
    <name evidence="3" type="ORF">GTO91_14005</name>
</gene>
<reference evidence="3 4" key="1">
    <citation type="submission" date="2020-01" db="EMBL/GenBank/DDBJ databases">
        <title>Whole-genome sequence of Heliobacterium undosum DSM 13378.</title>
        <authorList>
            <person name="Kyndt J.A."/>
            <person name="Meyer T.E."/>
        </authorList>
    </citation>
    <scope>NUCLEOTIDE SEQUENCE [LARGE SCALE GENOMIC DNA]</scope>
    <source>
        <strain evidence="3 4">DSM 13378</strain>
    </source>
</reference>